<dbReference type="AlphaFoldDB" id="A0A381U176"/>
<dbReference type="Gene3D" id="3.40.50.720">
    <property type="entry name" value="NAD(P)-binding Rossmann-like Domain"/>
    <property type="match status" value="1"/>
</dbReference>
<protein>
    <recommendedName>
        <fullName evidence="4">Gfo/Idh/MocA-like oxidoreductase N-terminal domain-containing protein</fullName>
    </recommendedName>
</protein>
<dbReference type="Gene3D" id="3.30.360.10">
    <property type="entry name" value="Dihydrodipicolinate Reductase, domain 2"/>
    <property type="match status" value="1"/>
</dbReference>
<dbReference type="SUPFAM" id="SSF55347">
    <property type="entry name" value="Glyceraldehyde-3-phosphate dehydrogenase-like, C-terminal domain"/>
    <property type="match status" value="1"/>
</dbReference>
<evidence type="ECO:0008006" key="4">
    <source>
        <dbReference type="Google" id="ProtNLM"/>
    </source>
</evidence>
<dbReference type="InterPro" id="IPR000683">
    <property type="entry name" value="Gfo/Idh/MocA-like_OxRdtase_N"/>
</dbReference>
<sequence length="336" mass="36997">MSSDTIRVASLGLGWWSDVLANGVKKAKGIEVVSCFTRSEDKGKAFAETYNCSYASSYEELLKDDTIDAIINTTPNNIHLETTQQAAEAGKHIFLDKPIANTVAEGQKITKICRDAGVKLSIGFQRRRENQFRWIRRRIQKGDFGVLVQAEANISRDRLGTFEEGHWRYTSDGMPGGVMLQIGPHYVDVLELLMGPIVDVSGMLSQLVLPGDNPDVAGLVMKHENGAISTLNAGYASAGENYVMNIYGKKATALYDLNSGLHYLEQGDTAPHHVPIKKNDTIVEQMEEFGTCIRNGTEPEVGGEWASRSLAVIRAGVKSARERRFVSIEEIMETGE</sequence>
<name>A0A381U176_9ZZZZ</name>
<reference evidence="3" key="1">
    <citation type="submission" date="2018-05" db="EMBL/GenBank/DDBJ databases">
        <authorList>
            <person name="Lanie J.A."/>
            <person name="Ng W.-L."/>
            <person name="Kazmierczak K.M."/>
            <person name="Andrzejewski T.M."/>
            <person name="Davidsen T.M."/>
            <person name="Wayne K.J."/>
            <person name="Tettelin H."/>
            <person name="Glass J.I."/>
            <person name="Rusch D."/>
            <person name="Podicherti R."/>
            <person name="Tsui H.-C.T."/>
            <person name="Winkler M.E."/>
        </authorList>
    </citation>
    <scope>NUCLEOTIDE SEQUENCE</scope>
</reference>
<evidence type="ECO:0000259" key="1">
    <source>
        <dbReference type="Pfam" id="PF01408"/>
    </source>
</evidence>
<dbReference type="Pfam" id="PF22725">
    <property type="entry name" value="GFO_IDH_MocA_C3"/>
    <property type="match status" value="1"/>
</dbReference>
<dbReference type="InterPro" id="IPR055170">
    <property type="entry name" value="GFO_IDH_MocA-like_dom"/>
</dbReference>
<dbReference type="InterPro" id="IPR051317">
    <property type="entry name" value="Gfo/Idh/MocA_oxidoreduct"/>
</dbReference>
<dbReference type="Pfam" id="PF01408">
    <property type="entry name" value="GFO_IDH_MocA"/>
    <property type="match status" value="1"/>
</dbReference>
<accession>A0A381U176</accession>
<evidence type="ECO:0000259" key="2">
    <source>
        <dbReference type="Pfam" id="PF22725"/>
    </source>
</evidence>
<dbReference type="InterPro" id="IPR036291">
    <property type="entry name" value="NAD(P)-bd_dom_sf"/>
</dbReference>
<dbReference type="EMBL" id="UINC01005518">
    <property type="protein sequence ID" value="SVA21834.1"/>
    <property type="molecule type" value="Genomic_DNA"/>
</dbReference>
<gene>
    <name evidence="3" type="ORF">METZ01_LOCUS74688</name>
</gene>
<organism evidence="3">
    <name type="scientific">marine metagenome</name>
    <dbReference type="NCBI Taxonomy" id="408172"/>
    <lineage>
        <taxon>unclassified sequences</taxon>
        <taxon>metagenomes</taxon>
        <taxon>ecological metagenomes</taxon>
    </lineage>
</organism>
<dbReference type="SUPFAM" id="SSF51735">
    <property type="entry name" value="NAD(P)-binding Rossmann-fold domains"/>
    <property type="match status" value="1"/>
</dbReference>
<dbReference type="GO" id="GO:0000166">
    <property type="term" value="F:nucleotide binding"/>
    <property type="evidence" value="ECO:0007669"/>
    <property type="project" value="InterPro"/>
</dbReference>
<dbReference type="PANTHER" id="PTHR43708:SF8">
    <property type="entry name" value="OXIDOREDUCTASE"/>
    <property type="match status" value="1"/>
</dbReference>
<dbReference type="PANTHER" id="PTHR43708">
    <property type="entry name" value="CONSERVED EXPRESSED OXIDOREDUCTASE (EUROFUNG)"/>
    <property type="match status" value="1"/>
</dbReference>
<feature type="domain" description="Gfo/Idh/MocA-like oxidoreductase N-terminal" evidence="1">
    <location>
        <begin position="6"/>
        <end position="124"/>
    </location>
</feature>
<proteinExistence type="predicted"/>
<evidence type="ECO:0000313" key="3">
    <source>
        <dbReference type="EMBL" id="SVA21834.1"/>
    </source>
</evidence>
<feature type="domain" description="GFO/IDH/MocA-like oxidoreductase" evidence="2">
    <location>
        <begin position="132"/>
        <end position="253"/>
    </location>
</feature>